<reference evidence="1 2" key="1">
    <citation type="journal article" date="2020" name="Nature">
        <title>Bacterial chemolithoautotrophy via manganese oxidation.</title>
        <authorList>
            <person name="Yu H."/>
            <person name="Leadbetter J.R."/>
        </authorList>
    </citation>
    <scope>NUCLEOTIDE SEQUENCE [LARGE SCALE GENOMIC DNA]</scope>
    <source>
        <strain evidence="1 2">RBP-1</strain>
    </source>
</reference>
<comment type="caution">
    <text evidence="1">The sequence shown here is derived from an EMBL/GenBank/DDBJ whole genome shotgun (WGS) entry which is preliminary data.</text>
</comment>
<evidence type="ECO:0000313" key="1">
    <source>
        <dbReference type="EMBL" id="NKE65123.1"/>
    </source>
</evidence>
<dbReference type="InterPro" id="IPR021848">
    <property type="entry name" value="HODM_asu-like"/>
</dbReference>
<protein>
    <submittedName>
        <fullName evidence="1">DUF3445 domain-containing protein</fullName>
    </submittedName>
</protein>
<dbReference type="Proteomes" id="UP000521868">
    <property type="component" value="Unassembled WGS sequence"/>
</dbReference>
<proteinExistence type="predicted"/>
<dbReference type="AlphaFoldDB" id="A0A7X6I5A1"/>
<gene>
    <name evidence="1" type="ORF">RAMLITH_04770</name>
</gene>
<dbReference type="RefSeq" id="WP_168106150.1">
    <property type="nucleotide sequence ID" value="NZ_VTOX01000001.1"/>
</dbReference>
<dbReference type="Pfam" id="PF11927">
    <property type="entry name" value="HODM_asu-like"/>
    <property type="match status" value="1"/>
</dbReference>
<dbReference type="EMBL" id="VTOX01000001">
    <property type="protein sequence ID" value="NKE65123.1"/>
    <property type="molecule type" value="Genomic_DNA"/>
</dbReference>
<name>A0A7X6I5A1_9BURK</name>
<sequence length="264" mass="28911">MDFDFSLIGVPFGMRPGLRRVEPGSSQLTPLAAHGQLHAEKDAVFRAGASRHQVREFDPAPALQAISSHAAGAGLPFGAQDPPELAFEEDLAVLDGASGTLPWLCVCVPSHWAPEDKIGLDFAALHGPVADNAALVAASRQLVSLVTDGSSWERHVWTISASGRYDQHPRRHQRTPWPSADDPEFADRCWLRAERQTFFPVGRGTRQAVFTIRVMLQPLPQAVAQPWQARRLHDSLASMSAAVLAYKNLGPAREPLLRWLEARA</sequence>
<evidence type="ECO:0000313" key="2">
    <source>
        <dbReference type="Proteomes" id="UP000521868"/>
    </source>
</evidence>
<keyword evidence="2" id="KW-1185">Reference proteome</keyword>
<organism evidence="1 2">
    <name type="scientific">Ramlibacter lithotrophicus</name>
    <dbReference type="NCBI Taxonomy" id="2606681"/>
    <lineage>
        <taxon>Bacteria</taxon>
        <taxon>Pseudomonadati</taxon>
        <taxon>Pseudomonadota</taxon>
        <taxon>Betaproteobacteria</taxon>
        <taxon>Burkholderiales</taxon>
        <taxon>Comamonadaceae</taxon>
        <taxon>Ramlibacter</taxon>
    </lineage>
</organism>
<accession>A0A7X6I5A1</accession>